<comment type="caution">
    <text evidence="6">The sequence shown here is derived from an EMBL/GenBank/DDBJ whole genome shotgun (WGS) entry which is preliminary data.</text>
</comment>
<dbReference type="AlphaFoldDB" id="A0A7Y9I676"/>
<sequence>MIAATALPATAKTASSPYTEQKLDWGACGFEAAVPVECALMTVPRDWAEPAAGDDLTVQVSRVVATGADGRRGIVVTNPGGPGGQGTDLPAALAELQPDLNVGYDLVGMDPRGTGRLGSYEELPKDMLTCEVPVGRLPDGPLDARDRSPESIAENQKAARAVAEACQSQAVTPYITTWQTAHDLDLLRTLFGVDKINYIGYSYGSWLGAKYASMFPEHAGRMVLDSNVDWQGRLMADFEDFPRMGQRQIDDVFLPWANRIAPEVFGDTVEEAQEAVERGREVAAEYGIDGNSYDAMFIGNGSQIGWILTLLVVASMAADEEALDGIAVSEADRAVLDRVSQDRFGVPAAKLTRALVIKNNLGQDDYLPAPLTRFAVACGDQPTETTEWYKRLSDRQGPRYPYGGWQYGLSEVCGPWTDEPLQELPELPREVRDDILVVQGEFDPQTSYEQAMKAVRKAPGVNVVRVDDSPFHGQYALQGNYCVDGVVNNFLIHGSATDEAICSSVPLPLEEKLHPVEGPVDDYLDDHRDGGGSLVRVVDSVLALLLGERISRLNQ</sequence>
<dbReference type="InterPro" id="IPR013595">
    <property type="entry name" value="Pept_S33_TAP-like_C"/>
</dbReference>
<gene>
    <name evidence="6" type="ORF">BKA15_002109</name>
</gene>
<keyword evidence="3" id="KW-0378">Hydrolase</keyword>
<dbReference type="RefSeq" id="WP_246322310.1">
    <property type="nucleotide sequence ID" value="NZ_JACCBU010000001.1"/>
</dbReference>
<dbReference type="PANTHER" id="PTHR43248:SF29">
    <property type="entry name" value="TRIPEPTIDYL AMINOPEPTIDASE"/>
    <property type="match status" value="1"/>
</dbReference>
<protein>
    <submittedName>
        <fullName evidence="6">Pimeloyl-ACP methyl ester carboxylesterase</fullName>
    </submittedName>
</protein>
<evidence type="ECO:0000259" key="4">
    <source>
        <dbReference type="Pfam" id="PF00561"/>
    </source>
</evidence>
<evidence type="ECO:0000313" key="6">
    <source>
        <dbReference type="EMBL" id="NYE70780.1"/>
    </source>
</evidence>
<keyword evidence="2" id="KW-0732">Signal</keyword>
<dbReference type="InterPro" id="IPR029058">
    <property type="entry name" value="AB_hydrolase_fold"/>
</dbReference>
<dbReference type="Gene3D" id="3.40.50.1820">
    <property type="entry name" value="alpha/beta hydrolase"/>
    <property type="match status" value="1"/>
</dbReference>
<feature type="domain" description="AB hydrolase-1" evidence="4">
    <location>
        <begin position="74"/>
        <end position="260"/>
    </location>
</feature>
<accession>A0A7Y9I676</accession>
<dbReference type="Pfam" id="PF08386">
    <property type="entry name" value="Abhydrolase_4"/>
    <property type="match status" value="1"/>
</dbReference>
<dbReference type="SUPFAM" id="SSF53474">
    <property type="entry name" value="alpha/beta-Hydrolases"/>
    <property type="match status" value="1"/>
</dbReference>
<dbReference type="PANTHER" id="PTHR43248">
    <property type="entry name" value="2-SUCCINYL-6-HYDROXY-2,4-CYCLOHEXADIENE-1-CARBOXYLATE SYNTHASE"/>
    <property type="match status" value="1"/>
</dbReference>
<proteinExistence type="inferred from homology"/>
<evidence type="ECO:0000256" key="3">
    <source>
        <dbReference type="ARBA" id="ARBA00022801"/>
    </source>
</evidence>
<comment type="similarity">
    <text evidence="1">Belongs to the peptidase S33 family.</text>
</comment>
<dbReference type="Proteomes" id="UP000569914">
    <property type="component" value="Unassembled WGS sequence"/>
</dbReference>
<dbReference type="GO" id="GO:0016787">
    <property type="term" value="F:hydrolase activity"/>
    <property type="evidence" value="ECO:0007669"/>
    <property type="project" value="UniProtKB-KW"/>
</dbReference>
<reference evidence="6 7" key="1">
    <citation type="submission" date="2020-07" db="EMBL/GenBank/DDBJ databases">
        <title>Sequencing the genomes of 1000 actinobacteria strains.</title>
        <authorList>
            <person name="Klenk H.-P."/>
        </authorList>
    </citation>
    <scope>NUCLEOTIDE SEQUENCE [LARGE SCALE GENOMIC DNA]</scope>
    <source>
        <strain evidence="6 7">DSM 22083</strain>
    </source>
</reference>
<evidence type="ECO:0000256" key="1">
    <source>
        <dbReference type="ARBA" id="ARBA00010088"/>
    </source>
</evidence>
<dbReference type="InterPro" id="IPR000073">
    <property type="entry name" value="AB_hydrolase_1"/>
</dbReference>
<feature type="domain" description="Peptidase S33 tripeptidyl aminopeptidase-like C-terminal" evidence="5">
    <location>
        <begin position="410"/>
        <end position="497"/>
    </location>
</feature>
<evidence type="ECO:0000259" key="5">
    <source>
        <dbReference type="Pfam" id="PF08386"/>
    </source>
</evidence>
<dbReference type="InterPro" id="IPR051601">
    <property type="entry name" value="Serine_prot/Carboxylest_S33"/>
</dbReference>
<dbReference type="EMBL" id="JACCBU010000001">
    <property type="protein sequence ID" value="NYE70780.1"/>
    <property type="molecule type" value="Genomic_DNA"/>
</dbReference>
<organism evidence="6 7">
    <name type="scientific">Microlunatus parietis</name>
    <dbReference type="NCBI Taxonomy" id="682979"/>
    <lineage>
        <taxon>Bacteria</taxon>
        <taxon>Bacillati</taxon>
        <taxon>Actinomycetota</taxon>
        <taxon>Actinomycetes</taxon>
        <taxon>Propionibacteriales</taxon>
        <taxon>Propionibacteriaceae</taxon>
        <taxon>Microlunatus</taxon>
    </lineage>
</organism>
<keyword evidence="7" id="KW-1185">Reference proteome</keyword>
<evidence type="ECO:0000313" key="7">
    <source>
        <dbReference type="Proteomes" id="UP000569914"/>
    </source>
</evidence>
<dbReference type="Pfam" id="PF00561">
    <property type="entry name" value="Abhydrolase_1"/>
    <property type="match status" value="1"/>
</dbReference>
<name>A0A7Y9I676_9ACTN</name>
<evidence type="ECO:0000256" key="2">
    <source>
        <dbReference type="ARBA" id="ARBA00022729"/>
    </source>
</evidence>